<accession>A0ABY4ARC6</accession>
<dbReference type="InterPro" id="IPR058240">
    <property type="entry name" value="rSAM_sf"/>
</dbReference>
<dbReference type="Pfam" id="PF04055">
    <property type="entry name" value="Radical_SAM"/>
    <property type="match status" value="1"/>
</dbReference>
<dbReference type="InterPro" id="IPR004559">
    <property type="entry name" value="HemW-like"/>
</dbReference>
<evidence type="ECO:0000313" key="13">
    <source>
        <dbReference type="Proteomes" id="UP000831607"/>
    </source>
</evidence>
<keyword evidence="6 10" id="KW-0479">Metal-binding</keyword>
<name>A0ABY4ARC6_9BURK</name>
<dbReference type="SFLD" id="SFLDF00288">
    <property type="entry name" value="HemN-like__clustered_with_nucl"/>
    <property type="match status" value="1"/>
</dbReference>
<dbReference type="PANTHER" id="PTHR13932:SF5">
    <property type="entry name" value="RADICAL S-ADENOSYL METHIONINE DOMAIN-CONTAINING PROTEIN 1, MITOCHONDRIAL"/>
    <property type="match status" value="1"/>
</dbReference>
<keyword evidence="4 10" id="KW-0349">Heme</keyword>
<keyword evidence="10" id="KW-0004">4Fe-4S</keyword>
<dbReference type="SFLD" id="SFLDF00562">
    <property type="entry name" value="HemN-like__clustered_with_heat"/>
    <property type="match status" value="1"/>
</dbReference>
<dbReference type="PROSITE" id="PS51918">
    <property type="entry name" value="RADICAL_SAM"/>
    <property type="match status" value="1"/>
</dbReference>
<organism evidence="12 13">
    <name type="scientific">Orrella daihaiensis</name>
    <dbReference type="NCBI Taxonomy" id="2782176"/>
    <lineage>
        <taxon>Bacteria</taxon>
        <taxon>Pseudomonadati</taxon>
        <taxon>Pseudomonadota</taxon>
        <taxon>Betaproteobacteria</taxon>
        <taxon>Burkholderiales</taxon>
        <taxon>Alcaligenaceae</taxon>
        <taxon>Orrella</taxon>
    </lineage>
</organism>
<keyword evidence="9 10" id="KW-0143">Chaperone</keyword>
<dbReference type="CDD" id="cd01335">
    <property type="entry name" value="Radical_SAM"/>
    <property type="match status" value="1"/>
</dbReference>
<evidence type="ECO:0000256" key="5">
    <source>
        <dbReference type="ARBA" id="ARBA00022691"/>
    </source>
</evidence>
<evidence type="ECO:0000256" key="7">
    <source>
        <dbReference type="ARBA" id="ARBA00023004"/>
    </source>
</evidence>
<dbReference type="Proteomes" id="UP000831607">
    <property type="component" value="Chromosome"/>
</dbReference>
<evidence type="ECO:0000256" key="1">
    <source>
        <dbReference type="ARBA" id="ARBA00001966"/>
    </source>
</evidence>
<feature type="domain" description="Radical SAM core" evidence="11">
    <location>
        <begin position="1"/>
        <end position="234"/>
    </location>
</feature>
<evidence type="ECO:0000256" key="10">
    <source>
        <dbReference type="RuleBase" id="RU364116"/>
    </source>
</evidence>
<evidence type="ECO:0000313" key="12">
    <source>
        <dbReference type="EMBL" id="UOD51610.1"/>
    </source>
</evidence>
<dbReference type="InterPro" id="IPR013785">
    <property type="entry name" value="Aldolase_TIM"/>
</dbReference>
<dbReference type="SUPFAM" id="SSF102114">
    <property type="entry name" value="Radical SAM enzymes"/>
    <property type="match status" value="1"/>
</dbReference>
<dbReference type="Pfam" id="PF06969">
    <property type="entry name" value="HemN_C"/>
    <property type="match status" value="1"/>
</dbReference>
<keyword evidence="8 10" id="KW-0411">Iron-sulfur</keyword>
<dbReference type="NCBIfam" id="TIGR00539">
    <property type="entry name" value="hemN_rel"/>
    <property type="match status" value="1"/>
</dbReference>
<evidence type="ECO:0000256" key="6">
    <source>
        <dbReference type="ARBA" id="ARBA00022723"/>
    </source>
</evidence>
<dbReference type="InterPro" id="IPR006638">
    <property type="entry name" value="Elp3/MiaA/NifB-like_rSAM"/>
</dbReference>
<dbReference type="InterPro" id="IPR007197">
    <property type="entry name" value="rSAM"/>
</dbReference>
<evidence type="ECO:0000259" key="11">
    <source>
        <dbReference type="PROSITE" id="PS51918"/>
    </source>
</evidence>
<comment type="similarity">
    <text evidence="2">Belongs to the anaerobic coproporphyrinogen-III oxidase family. HemW subfamily.</text>
</comment>
<gene>
    <name evidence="12" type="ORF">DHf2319_07440</name>
</gene>
<comment type="function">
    <text evidence="10">Probably acts as a heme chaperone, transferring heme to an unknown acceptor. Binds one molecule of heme per monomer, possibly covalently. Binds 1 [4Fe-4S] cluster. The cluster is coordinated with 3 cysteines and an exchangeable S-adenosyl-L-methionine.</text>
</comment>
<dbReference type="Gene3D" id="3.20.20.70">
    <property type="entry name" value="Aldolase class I"/>
    <property type="match status" value="1"/>
</dbReference>
<protein>
    <recommendedName>
        <fullName evidence="3 10">Heme chaperone HemW</fullName>
    </recommendedName>
</protein>
<dbReference type="SFLD" id="SFLDG01065">
    <property type="entry name" value="anaerobic_coproporphyrinogen-I"/>
    <property type="match status" value="1"/>
</dbReference>
<dbReference type="EMBL" id="CP063982">
    <property type="protein sequence ID" value="UOD51610.1"/>
    <property type="molecule type" value="Genomic_DNA"/>
</dbReference>
<evidence type="ECO:0000256" key="2">
    <source>
        <dbReference type="ARBA" id="ARBA00006100"/>
    </source>
</evidence>
<proteinExistence type="inferred from homology"/>
<comment type="subcellular location">
    <subcellularLocation>
        <location evidence="10">Cytoplasm</location>
    </subcellularLocation>
</comment>
<evidence type="ECO:0000256" key="4">
    <source>
        <dbReference type="ARBA" id="ARBA00022617"/>
    </source>
</evidence>
<dbReference type="SMART" id="SM00729">
    <property type="entry name" value="Elp3"/>
    <property type="match status" value="1"/>
</dbReference>
<dbReference type="SFLD" id="SFLDS00029">
    <property type="entry name" value="Radical_SAM"/>
    <property type="match status" value="1"/>
</dbReference>
<reference evidence="12 13" key="1">
    <citation type="submission" date="2020-11" db="EMBL/GenBank/DDBJ databases">
        <title>Algicoccus daihaiensis sp.nov., isolated from Daihai Lake in Inner Mongolia.</title>
        <authorList>
            <person name="Kai J."/>
        </authorList>
    </citation>
    <scope>NUCLEOTIDE SEQUENCE [LARGE SCALE GENOMIC DNA]</scope>
    <source>
        <strain evidence="13">f23</strain>
    </source>
</reference>
<comment type="cofactor">
    <cofactor evidence="1">
        <name>[4Fe-4S] cluster</name>
        <dbReference type="ChEBI" id="CHEBI:49883"/>
    </cofactor>
</comment>
<sequence length="381" mass="43223">MSSLPPLALYIHVPWCVRKCPYCDFNSHQAPESLPESDYLSSLTADLEQALPLIWGRQIHSVFIGGGTPSLLCEATIDQMLGMIRARLSLWPDAEITLEANPGTVEANRFKSYAASGVNRISLGIQSFDDEHLARLGRIHDSQQAMFAIDLAQNAVARVNLDLMYGLVEQTLTQCKRDLELAVSFQTEHLSLYQLTLEPQTVFAKYPPTLPDEQTIEQMEGLIEELVESAGWQRYEVSAYARHNARCRHNMNYWTFGDYLGIGPGAHSKISFPDRIVRQARTRNPIQWMQSTLAFTGEHIAQNRELTEDDLPFEFFLNALRLRDGINLDLFTEHTGLSSSVITPLLQKAKQKKLLTVSNRIVRPTDLGWRHLNELQSIFLR</sequence>
<keyword evidence="10" id="KW-0963">Cytoplasm</keyword>
<dbReference type="InterPro" id="IPR010723">
    <property type="entry name" value="HemN_C"/>
</dbReference>
<keyword evidence="7 10" id="KW-0408">Iron</keyword>
<keyword evidence="5 10" id="KW-0949">S-adenosyl-L-methionine</keyword>
<evidence type="ECO:0000256" key="9">
    <source>
        <dbReference type="ARBA" id="ARBA00023186"/>
    </source>
</evidence>
<evidence type="ECO:0000256" key="3">
    <source>
        <dbReference type="ARBA" id="ARBA00017228"/>
    </source>
</evidence>
<evidence type="ECO:0000256" key="8">
    <source>
        <dbReference type="ARBA" id="ARBA00023014"/>
    </source>
</evidence>
<dbReference type="PANTHER" id="PTHR13932">
    <property type="entry name" value="COPROPORPHYRINIGEN III OXIDASE"/>
    <property type="match status" value="1"/>
</dbReference>
<keyword evidence="13" id="KW-1185">Reference proteome</keyword>
<dbReference type="InterPro" id="IPR034505">
    <property type="entry name" value="Coproporphyrinogen-III_oxidase"/>
</dbReference>